<evidence type="ECO:0000256" key="2">
    <source>
        <dbReference type="ARBA" id="ARBA00022771"/>
    </source>
</evidence>
<evidence type="ECO:0000313" key="7">
    <source>
        <dbReference type="EMBL" id="RYR07757.1"/>
    </source>
</evidence>
<dbReference type="Pfam" id="PF26130">
    <property type="entry name" value="PB1-like"/>
    <property type="match status" value="1"/>
</dbReference>
<feature type="compositionally biased region" description="Basic residues" evidence="5">
    <location>
        <begin position="657"/>
        <end position="668"/>
    </location>
</feature>
<keyword evidence="3" id="KW-0862">Zinc</keyword>
<keyword evidence="8" id="KW-1185">Reference proteome</keyword>
<keyword evidence="1" id="KW-0479">Metal-binding</keyword>
<feature type="compositionally biased region" description="Polar residues" evidence="5">
    <location>
        <begin position="754"/>
        <end position="770"/>
    </location>
</feature>
<protein>
    <recommendedName>
        <fullName evidence="6">SWIM-type domain-containing protein</fullName>
    </recommendedName>
</protein>
<feature type="region of interest" description="Disordered" evidence="5">
    <location>
        <begin position="153"/>
        <end position="190"/>
    </location>
</feature>
<dbReference type="Pfam" id="PF04434">
    <property type="entry name" value="SWIM"/>
    <property type="match status" value="1"/>
</dbReference>
<evidence type="ECO:0000313" key="8">
    <source>
        <dbReference type="Proteomes" id="UP000289738"/>
    </source>
</evidence>
<dbReference type="AlphaFoldDB" id="A0A444Z0M7"/>
<organism evidence="7 8">
    <name type="scientific">Arachis hypogaea</name>
    <name type="common">Peanut</name>
    <dbReference type="NCBI Taxonomy" id="3818"/>
    <lineage>
        <taxon>Eukaryota</taxon>
        <taxon>Viridiplantae</taxon>
        <taxon>Streptophyta</taxon>
        <taxon>Embryophyta</taxon>
        <taxon>Tracheophyta</taxon>
        <taxon>Spermatophyta</taxon>
        <taxon>Magnoliopsida</taxon>
        <taxon>eudicotyledons</taxon>
        <taxon>Gunneridae</taxon>
        <taxon>Pentapetalae</taxon>
        <taxon>rosids</taxon>
        <taxon>fabids</taxon>
        <taxon>Fabales</taxon>
        <taxon>Fabaceae</taxon>
        <taxon>Papilionoideae</taxon>
        <taxon>50 kb inversion clade</taxon>
        <taxon>dalbergioids sensu lato</taxon>
        <taxon>Dalbergieae</taxon>
        <taxon>Pterocarpus clade</taxon>
        <taxon>Arachis</taxon>
    </lineage>
</organism>
<feature type="domain" description="SWIM-type" evidence="6">
    <location>
        <begin position="577"/>
        <end position="609"/>
    </location>
</feature>
<feature type="compositionally biased region" description="Acidic residues" evidence="5">
    <location>
        <begin position="254"/>
        <end position="263"/>
    </location>
</feature>
<feature type="region of interest" description="Disordered" evidence="5">
    <location>
        <begin position="650"/>
        <end position="798"/>
    </location>
</feature>
<dbReference type="GO" id="GO:0008270">
    <property type="term" value="F:zinc ion binding"/>
    <property type="evidence" value="ECO:0007669"/>
    <property type="project" value="UniProtKB-KW"/>
</dbReference>
<accession>A0A444Z0M7</accession>
<feature type="compositionally biased region" description="Polar residues" evidence="5">
    <location>
        <begin position="783"/>
        <end position="796"/>
    </location>
</feature>
<dbReference type="PANTHER" id="PTHR31973">
    <property type="entry name" value="POLYPROTEIN, PUTATIVE-RELATED"/>
    <property type="match status" value="1"/>
</dbReference>
<gene>
    <name evidence="7" type="ORF">Ahy_B05g075185</name>
</gene>
<evidence type="ECO:0000256" key="3">
    <source>
        <dbReference type="ARBA" id="ARBA00022833"/>
    </source>
</evidence>
<feature type="compositionally biased region" description="Basic and acidic residues" evidence="5">
    <location>
        <begin position="153"/>
        <end position="176"/>
    </location>
</feature>
<comment type="caution">
    <text evidence="7">The sequence shown here is derived from an EMBL/GenBank/DDBJ whole genome shotgun (WGS) entry which is preliminary data.</text>
</comment>
<feature type="compositionally biased region" description="Basic residues" evidence="5">
    <location>
        <begin position="697"/>
        <end position="710"/>
    </location>
</feature>
<feature type="region of interest" description="Disordered" evidence="5">
    <location>
        <begin position="204"/>
        <end position="225"/>
    </location>
</feature>
<dbReference type="InterPro" id="IPR006564">
    <property type="entry name" value="Znf_PMZ"/>
</dbReference>
<evidence type="ECO:0000256" key="5">
    <source>
        <dbReference type="SAM" id="MobiDB-lite"/>
    </source>
</evidence>
<dbReference type="SMART" id="SM00575">
    <property type="entry name" value="ZnF_PMZ"/>
    <property type="match status" value="1"/>
</dbReference>
<dbReference type="Proteomes" id="UP000289738">
    <property type="component" value="Chromosome B05"/>
</dbReference>
<proteinExistence type="predicted"/>
<keyword evidence="2 4" id="KW-0863">Zinc-finger</keyword>
<name>A0A444Z0M7_ARAHY</name>
<dbReference type="EMBL" id="SDMP01000015">
    <property type="protein sequence ID" value="RYR07757.1"/>
    <property type="molecule type" value="Genomic_DNA"/>
</dbReference>
<feature type="region of interest" description="Disordered" evidence="5">
    <location>
        <begin position="241"/>
        <end position="273"/>
    </location>
</feature>
<dbReference type="PANTHER" id="PTHR31973:SF197">
    <property type="entry name" value="SWIM-TYPE DOMAIN-CONTAINING PROTEIN"/>
    <property type="match status" value="1"/>
</dbReference>
<dbReference type="InterPro" id="IPR007527">
    <property type="entry name" value="Znf_SWIM"/>
</dbReference>
<sequence>MALFNVRVHHSGVFEYENGVFKYLKGQSTVVEDIDGDWWSVFEAYEELRQLGYLKSTIAALWYKDPTADDYESQLKLLTGDTEAIEMYTIAGRRGFVDLFVVHEVGDAEGFSEVGFLDVGGETVGGEMVFEGNVQKTDRAGVAAEAECQNKDGGVELGQEGHEADSDHDTSGKDSDDPTYLPSNEEENSVEDIHFTDSDEVYDYESGFGEDNIVPKDSNAGKGKKVVTSDLNYDDAVDSDELKHDHVIGGQESGADDGEDAAEGEGQRFPVHKSQKDMGKYQWKVGTLYESRQEFKDTMVAYAVHTSRNIKFKKCDLVRVRAVCQKGYPFWLYAHRVGEESTWQLRSMNLQHTCRQTHRIGIMHSKWLGSQFKKKVVSNPRIKVKELVARAHKKCLTVTKAMAAKTKQEALSQIQGDFREHLYSNFRKKFPGLELKNKMWRCVKANHWQSWEKKMKSLRGLNEEAFRHLNGIPPRFWSRSRFTFLSKCDSLVNNMSESFNVVLIEAREKPIVTMLEDIRVYMMTRWAANREWVLNYPGNIMPMIRKKLEKRKSLARDWRPYWSAASKYEVMCGLDKYVVDLAAGECSCRKWQMSGIPCPHAISCITFKGLDLESYVDDYYKKEAYLRCYREVIHPVNGPELWERTQYNDVIPSPYRRPSHRPVKKRKRGPTDEDNRSQTHLSRRGQVQRCSNCSGVGHKKSGCTKSKKRDTPKLAPGQTVWGGRKRKTTPSPTNLPTSQPRKTPPPRPKKSVARPTTQAPQPKKASTQPNILAHPKNKAVLAATSTSNKQPLSQPSVRKRQFSILQSSAPHVPLQKLKLMAKLPPS</sequence>
<evidence type="ECO:0000259" key="6">
    <source>
        <dbReference type="PROSITE" id="PS50966"/>
    </source>
</evidence>
<dbReference type="PROSITE" id="PS50966">
    <property type="entry name" value="ZF_SWIM"/>
    <property type="match status" value="1"/>
</dbReference>
<reference evidence="7 8" key="1">
    <citation type="submission" date="2019-01" db="EMBL/GenBank/DDBJ databases">
        <title>Sequencing of cultivated peanut Arachis hypogaea provides insights into genome evolution and oil improvement.</title>
        <authorList>
            <person name="Chen X."/>
        </authorList>
    </citation>
    <scope>NUCLEOTIDE SEQUENCE [LARGE SCALE GENOMIC DNA]</scope>
    <source>
        <strain evidence="8">cv. Fuhuasheng</strain>
        <tissue evidence="7">Leaves</tissue>
    </source>
</reference>
<evidence type="ECO:0000256" key="1">
    <source>
        <dbReference type="ARBA" id="ARBA00022723"/>
    </source>
</evidence>
<dbReference type="InterPro" id="IPR058594">
    <property type="entry name" value="PB1-like_dom_pln"/>
</dbReference>
<evidence type="ECO:0000256" key="4">
    <source>
        <dbReference type="PROSITE-ProRule" id="PRU00325"/>
    </source>
</evidence>